<name>A0A7K3M8N8_9ACTN</name>
<keyword evidence="2 7" id="KW-0813">Transport</keyword>
<evidence type="ECO:0000259" key="9">
    <source>
        <dbReference type="PROSITE" id="PS50928"/>
    </source>
</evidence>
<dbReference type="PROSITE" id="PS50928">
    <property type="entry name" value="ABC_TM1"/>
    <property type="match status" value="1"/>
</dbReference>
<dbReference type="CDD" id="cd06261">
    <property type="entry name" value="TM_PBP2"/>
    <property type="match status" value="1"/>
</dbReference>
<dbReference type="SUPFAM" id="SSF161098">
    <property type="entry name" value="MetI-like"/>
    <property type="match status" value="1"/>
</dbReference>
<dbReference type="InterPro" id="IPR005769">
    <property type="entry name" value="PhnE/PtxC"/>
</dbReference>
<dbReference type="Pfam" id="PF00528">
    <property type="entry name" value="BPD_transp_1"/>
    <property type="match status" value="1"/>
</dbReference>
<evidence type="ECO:0000256" key="4">
    <source>
        <dbReference type="ARBA" id="ARBA00022692"/>
    </source>
</evidence>
<dbReference type="PANTHER" id="PTHR30043:SF1">
    <property type="entry name" value="ABC TRANSPORT SYSTEM PERMEASE PROTEIN P69"/>
    <property type="match status" value="1"/>
</dbReference>
<sequence>MSQTDPHPTGGTASSTTAPVERPKKPRPSLFMAGGFVVLVALTIATGADWRYGVGFSITDIWDGLTRPNAPMRGLGEIDFAALTGARARDGFLETLLMALVSTISGALVALPLALFNSKLGAPNRVAYAAIKLFNNIIRSIPDLLWALLFVAAVGIGALPGMLALFFFSIGVVTKLTSDTIDGINHGPVEAARASGASHVQMLRTAVLPQVLPAYTSFSMYCFELNLRASAVLGFVGAGGIGSVIDFYRSHGQWDRVWGVVVGFLIVVIVVERISMALRRRLL</sequence>
<evidence type="ECO:0000256" key="3">
    <source>
        <dbReference type="ARBA" id="ARBA00022475"/>
    </source>
</evidence>
<dbReference type="GO" id="GO:0005886">
    <property type="term" value="C:plasma membrane"/>
    <property type="evidence" value="ECO:0007669"/>
    <property type="project" value="UniProtKB-SubCell"/>
</dbReference>
<dbReference type="Proteomes" id="UP000460435">
    <property type="component" value="Unassembled WGS sequence"/>
</dbReference>
<dbReference type="AlphaFoldDB" id="A0A7K3M8N8"/>
<feature type="transmembrane region" description="Helical" evidence="7">
    <location>
        <begin position="144"/>
        <end position="168"/>
    </location>
</feature>
<feature type="transmembrane region" description="Helical" evidence="7">
    <location>
        <begin position="225"/>
        <end position="245"/>
    </location>
</feature>
<comment type="similarity">
    <text evidence="7">Belongs to the binding-protein-dependent transport system permease family.</text>
</comment>
<evidence type="ECO:0000313" key="10">
    <source>
        <dbReference type="EMBL" id="NDL59721.1"/>
    </source>
</evidence>
<dbReference type="InterPro" id="IPR000515">
    <property type="entry name" value="MetI-like"/>
</dbReference>
<evidence type="ECO:0000256" key="6">
    <source>
        <dbReference type="ARBA" id="ARBA00023136"/>
    </source>
</evidence>
<feature type="transmembrane region" description="Helical" evidence="7">
    <location>
        <begin position="29"/>
        <end position="48"/>
    </location>
</feature>
<evidence type="ECO:0000256" key="8">
    <source>
        <dbReference type="SAM" id="MobiDB-lite"/>
    </source>
</evidence>
<proteinExistence type="inferred from homology"/>
<evidence type="ECO:0000256" key="1">
    <source>
        <dbReference type="ARBA" id="ARBA00004651"/>
    </source>
</evidence>
<dbReference type="EMBL" id="WLZY01000008">
    <property type="protein sequence ID" value="NDL59721.1"/>
    <property type="molecule type" value="Genomic_DNA"/>
</dbReference>
<keyword evidence="3" id="KW-1003">Cell membrane</keyword>
<evidence type="ECO:0000256" key="2">
    <source>
        <dbReference type="ARBA" id="ARBA00022448"/>
    </source>
</evidence>
<dbReference type="PANTHER" id="PTHR30043">
    <property type="entry name" value="PHOSPHONATES TRANSPORT SYSTEM PERMEASE PROTEIN"/>
    <property type="match status" value="1"/>
</dbReference>
<comment type="subcellular location">
    <subcellularLocation>
        <location evidence="1 7">Cell membrane</location>
        <topology evidence="1 7">Multi-pass membrane protein</topology>
    </subcellularLocation>
</comment>
<comment type="caution">
    <text evidence="10">The sequence shown here is derived from an EMBL/GenBank/DDBJ whole genome shotgun (WGS) entry which is preliminary data.</text>
</comment>
<evidence type="ECO:0000256" key="7">
    <source>
        <dbReference type="RuleBase" id="RU363032"/>
    </source>
</evidence>
<feature type="region of interest" description="Disordered" evidence="8">
    <location>
        <begin position="1"/>
        <end position="24"/>
    </location>
</feature>
<evidence type="ECO:0000256" key="5">
    <source>
        <dbReference type="ARBA" id="ARBA00022989"/>
    </source>
</evidence>
<keyword evidence="4 7" id="KW-0812">Transmembrane</keyword>
<keyword evidence="6 7" id="KW-0472">Membrane</keyword>
<keyword evidence="11" id="KW-1185">Reference proteome</keyword>
<organism evidence="10 11">
    <name type="scientific">Phytoactinopolyspora mesophila</name>
    <dbReference type="NCBI Taxonomy" id="2650750"/>
    <lineage>
        <taxon>Bacteria</taxon>
        <taxon>Bacillati</taxon>
        <taxon>Actinomycetota</taxon>
        <taxon>Actinomycetes</taxon>
        <taxon>Jiangellales</taxon>
        <taxon>Jiangellaceae</taxon>
        <taxon>Phytoactinopolyspora</taxon>
    </lineage>
</organism>
<feature type="transmembrane region" description="Helical" evidence="7">
    <location>
        <begin position="96"/>
        <end position="116"/>
    </location>
</feature>
<feature type="transmembrane region" description="Helical" evidence="7">
    <location>
        <begin position="257"/>
        <end position="278"/>
    </location>
</feature>
<dbReference type="Gene3D" id="1.10.3720.10">
    <property type="entry name" value="MetI-like"/>
    <property type="match status" value="1"/>
</dbReference>
<feature type="domain" description="ABC transmembrane type-1" evidence="9">
    <location>
        <begin position="92"/>
        <end position="275"/>
    </location>
</feature>
<accession>A0A7K3M8N8</accession>
<dbReference type="RefSeq" id="WP_162452411.1">
    <property type="nucleotide sequence ID" value="NZ_WLZY01000008.1"/>
</dbReference>
<protein>
    <submittedName>
        <fullName evidence="10">Phosphonate ABC transporter, permease protein PhnE</fullName>
    </submittedName>
</protein>
<evidence type="ECO:0000313" key="11">
    <source>
        <dbReference type="Proteomes" id="UP000460435"/>
    </source>
</evidence>
<feature type="compositionally biased region" description="Polar residues" evidence="8">
    <location>
        <begin position="1"/>
        <end position="18"/>
    </location>
</feature>
<reference evidence="10 11" key="1">
    <citation type="submission" date="2019-11" db="EMBL/GenBank/DDBJ databases">
        <authorList>
            <person name="Li X.-J."/>
            <person name="Feng X.-M."/>
        </authorList>
    </citation>
    <scope>NUCLEOTIDE SEQUENCE [LARGE SCALE GENOMIC DNA]</scope>
    <source>
        <strain evidence="10 11">XMNu-373</strain>
    </source>
</reference>
<keyword evidence="5 7" id="KW-1133">Transmembrane helix</keyword>
<dbReference type="NCBIfam" id="TIGR01097">
    <property type="entry name" value="PhnE"/>
    <property type="match status" value="1"/>
</dbReference>
<dbReference type="InterPro" id="IPR035906">
    <property type="entry name" value="MetI-like_sf"/>
</dbReference>
<dbReference type="GO" id="GO:0015416">
    <property type="term" value="F:ABC-type phosphonate transporter activity"/>
    <property type="evidence" value="ECO:0007669"/>
    <property type="project" value="InterPro"/>
</dbReference>
<gene>
    <name evidence="10" type="primary">phnE</name>
    <name evidence="10" type="ORF">F7O44_21855</name>
</gene>